<dbReference type="InterPro" id="IPR029016">
    <property type="entry name" value="GAF-like_dom_sf"/>
</dbReference>
<evidence type="ECO:0000256" key="2">
    <source>
        <dbReference type="ARBA" id="ARBA00012438"/>
    </source>
</evidence>
<gene>
    <name evidence="16" type="ORF">F0Q34_10870</name>
</gene>
<dbReference type="PIRSF" id="PIRSF036397">
    <property type="entry name" value="Bactrphtchrm_rec"/>
    <property type="match status" value="1"/>
</dbReference>
<dbReference type="EC" id="2.7.13.3" evidence="2"/>
<evidence type="ECO:0000256" key="12">
    <source>
        <dbReference type="PROSITE-ProRule" id="PRU00169"/>
    </source>
</evidence>
<dbReference type="GO" id="GO:0005524">
    <property type="term" value="F:ATP binding"/>
    <property type="evidence" value="ECO:0007669"/>
    <property type="project" value="UniProtKB-KW"/>
</dbReference>
<dbReference type="InterPro" id="IPR009219">
    <property type="entry name" value="Bactrphtchr_CheY"/>
</dbReference>
<dbReference type="GO" id="GO:0000160">
    <property type="term" value="P:phosphorelay signal transduction system"/>
    <property type="evidence" value="ECO:0007669"/>
    <property type="project" value="InterPro"/>
</dbReference>
<evidence type="ECO:0000313" key="17">
    <source>
        <dbReference type="Proteomes" id="UP000322110"/>
    </source>
</evidence>
<comment type="caution">
    <text evidence="16">The sequence shown here is derived from an EMBL/GenBank/DDBJ whole genome shotgun (WGS) entry which is preliminary data.</text>
</comment>
<dbReference type="InterPro" id="IPR001294">
    <property type="entry name" value="Phytochrome"/>
</dbReference>
<dbReference type="InterPro" id="IPR011102">
    <property type="entry name" value="Sig_transdc_His_kinase_HWE"/>
</dbReference>
<dbReference type="EMBL" id="VUKA01000004">
    <property type="protein sequence ID" value="KAA2213132.1"/>
    <property type="molecule type" value="Genomic_DNA"/>
</dbReference>
<dbReference type="OrthoDB" id="5287260at2"/>
<dbReference type="SUPFAM" id="SSF55781">
    <property type="entry name" value="GAF domain-like"/>
    <property type="match status" value="2"/>
</dbReference>
<keyword evidence="11" id="KW-0675">Receptor</keyword>
<keyword evidence="9" id="KW-0067">ATP-binding</keyword>
<accession>A0A5B2TF61</accession>
<dbReference type="Gene3D" id="3.30.450.40">
    <property type="match status" value="1"/>
</dbReference>
<comment type="catalytic activity">
    <reaction evidence="1">
        <text>ATP + protein L-histidine = ADP + protein N-phospho-L-histidine.</text>
        <dbReference type="EC" id="2.7.13.3"/>
    </reaction>
</comment>
<feature type="domain" description="Response regulatory" evidence="15">
    <location>
        <begin position="747"/>
        <end position="858"/>
    </location>
</feature>
<evidence type="ECO:0000256" key="10">
    <source>
        <dbReference type="ARBA" id="ARBA00022991"/>
    </source>
</evidence>
<dbReference type="InterPro" id="IPR003018">
    <property type="entry name" value="GAF"/>
</dbReference>
<dbReference type="Pfam" id="PF07536">
    <property type="entry name" value="HWE_HK"/>
    <property type="match status" value="1"/>
</dbReference>
<dbReference type="InterPro" id="IPR043150">
    <property type="entry name" value="Phytochrome_PHY_sf"/>
</dbReference>
<dbReference type="GO" id="GO:0006355">
    <property type="term" value="P:regulation of DNA-templated transcription"/>
    <property type="evidence" value="ECO:0007669"/>
    <property type="project" value="InterPro"/>
</dbReference>
<keyword evidence="3" id="KW-0600">Photoreceptor protein</keyword>
<evidence type="ECO:0000259" key="15">
    <source>
        <dbReference type="PROSITE" id="PS50110"/>
    </source>
</evidence>
<dbReference type="Pfam" id="PF00360">
    <property type="entry name" value="PHY"/>
    <property type="match status" value="1"/>
</dbReference>
<dbReference type="SMART" id="SM00065">
    <property type="entry name" value="GAF"/>
    <property type="match status" value="1"/>
</dbReference>
<evidence type="ECO:0000256" key="4">
    <source>
        <dbReference type="ARBA" id="ARBA00022553"/>
    </source>
</evidence>
<dbReference type="InterPro" id="IPR035965">
    <property type="entry name" value="PAS-like_dom_sf"/>
</dbReference>
<dbReference type="InterPro" id="IPR011006">
    <property type="entry name" value="CheY-like_superfamily"/>
</dbReference>
<dbReference type="GO" id="GO:0009881">
    <property type="term" value="F:photoreceptor activity"/>
    <property type="evidence" value="ECO:0007669"/>
    <property type="project" value="UniProtKB-KW"/>
</dbReference>
<keyword evidence="5" id="KW-0716">Sensory transduction</keyword>
<reference evidence="16 17" key="1">
    <citation type="journal article" date="2015" name="Int. J. Syst. Evol. Microbiol.">
        <title>Roseomonas oryzae sp. nov., isolated from paddy rhizosphere soil.</title>
        <authorList>
            <person name="Ramaprasad E.V."/>
            <person name="Sasikala Ch."/>
            <person name="Ramana Ch.V."/>
        </authorList>
    </citation>
    <scope>NUCLEOTIDE SEQUENCE [LARGE SCALE GENOMIC DNA]</scope>
    <source>
        <strain evidence="16 17">KCTC 42542</strain>
    </source>
</reference>
<dbReference type="PROSITE" id="PS50046">
    <property type="entry name" value="PHYTOCHROME_2"/>
    <property type="match status" value="1"/>
</dbReference>
<dbReference type="PANTHER" id="PTHR41523:SF7">
    <property type="entry name" value="HISTIDINE KINASE"/>
    <property type="match status" value="1"/>
</dbReference>
<dbReference type="InterPro" id="IPR036890">
    <property type="entry name" value="HATPase_C_sf"/>
</dbReference>
<sequence>MNDPFSQVDLPRGVDLTNCDREPIHLLGGIQPIGFLVAVGNDWVVRRASANVAEHLGQAPEALLGEPLNALLLPGAMHRIGGLLHLLRGPDTVERVFGVVLQEGGIAYDLAIHMVGESIVLEGEPSDLEDGLEAGTTVRGMIARLHQADGFENICREAVRQIRGLTGFSRVMLYRFDHDGAGEVIAESAASFQASFMSHRFPASDIPRQARILYERNLLRLIADTEVPPVPVLPLLDSHGQPLDLSLSVLRSVSPIHVEYLRNMGVRSSMSISVLRKGRLWGLIACHHNEALRVPFERRTAAELFGQIFSLVLESREREQEQARDAEANRVHQQLMAALGAMRPGNRSLAEFLEMLSEVIPCDGIGLWSKGGTALRGHSPTAEEFAGIIRYLNRAASGRVYATHRLGEMYPEAADFADRAAGVLAIPLSRSPRDYLVFFRRAVTHSVTWAGDPQKPVTLGPNGARLTPRKSFAAWQQTVEGQSRLWSQSDLVMAERLRVTLLEVVLQLTDMAERERRVAQERQEILIAELNHRVRNILGLIRGLVTQSRSHAATVEEFGDMVGGRIQALARAHDQINTDRWQPAPLRDLVVAEAEAYLNGNQDRVILSGPPALLEPAAYTTMALVVHELMTNAAKYGALCDRQGRVLLRWRFTPEEALEIFWTEENGPPVKPPLRKGFGTTIVERALPHDLNGEAELHYNLAGLEARFLLPADCVRRGSAPATPAPAQPQPPPRGEARPDAFSLSGRVLLVEDNLLIAMDAEDQLRRMGAEAVDVASSVQAALRLLEHAPPRIALLDVNLGRENSFPVADALRAHGVPFVFATGYGEADAFPERFKTSGVISKPYTAAEMRRALEKRLAEGS</sequence>
<keyword evidence="7" id="KW-0547">Nucleotide-binding</keyword>
<evidence type="ECO:0000256" key="5">
    <source>
        <dbReference type="ARBA" id="ARBA00022606"/>
    </source>
</evidence>
<dbReference type="Gene3D" id="3.30.450.20">
    <property type="entry name" value="PAS domain"/>
    <property type="match status" value="1"/>
</dbReference>
<dbReference type="Gene3D" id="3.40.50.2300">
    <property type="match status" value="1"/>
</dbReference>
<evidence type="ECO:0000256" key="1">
    <source>
        <dbReference type="ARBA" id="ARBA00000085"/>
    </source>
</evidence>
<evidence type="ECO:0000256" key="13">
    <source>
        <dbReference type="SAM" id="MobiDB-lite"/>
    </source>
</evidence>
<keyword evidence="6" id="KW-0808">Transferase</keyword>
<dbReference type="InterPro" id="IPR013654">
    <property type="entry name" value="PAS_2"/>
</dbReference>
<evidence type="ECO:0000256" key="11">
    <source>
        <dbReference type="ARBA" id="ARBA00023170"/>
    </source>
</evidence>
<dbReference type="GO" id="GO:0004673">
    <property type="term" value="F:protein histidine kinase activity"/>
    <property type="evidence" value="ECO:0007669"/>
    <property type="project" value="UniProtKB-EC"/>
</dbReference>
<dbReference type="SUPFAM" id="SSF55785">
    <property type="entry name" value="PYP-like sensor domain (PAS domain)"/>
    <property type="match status" value="1"/>
</dbReference>
<dbReference type="Gene3D" id="3.30.450.270">
    <property type="match status" value="1"/>
</dbReference>
<dbReference type="PRINTS" id="PR01033">
    <property type="entry name" value="PHYTOCHROME"/>
</dbReference>
<proteinExistence type="predicted"/>
<keyword evidence="8" id="KW-0418">Kinase</keyword>
<dbReference type="SMART" id="SM00911">
    <property type="entry name" value="HWE_HK"/>
    <property type="match status" value="1"/>
</dbReference>
<dbReference type="SMART" id="SM00448">
    <property type="entry name" value="REC"/>
    <property type="match status" value="1"/>
</dbReference>
<dbReference type="AlphaFoldDB" id="A0A5B2TF61"/>
<keyword evidence="17" id="KW-1185">Reference proteome</keyword>
<feature type="compositionally biased region" description="Pro residues" evidence="13">
    <location>
        <begin position="723"/>
        <end position="734"/>
    </location>
</feature>
<evidence type="ECO:0000256" key="9">
    <source>
        <dbReference type="ARBA" id="ARBA00022840"/>
    </source>
</evidence>
<evidence type="ECO:0000256" key="8">
    <source>
        <dbReference type="ARBA" id="ARBA00022777"/>
    </source>
</evidence>
<organism evidence="16 17">
    <name type="scientific">Teichococcus oryzae</name>
    <dbReference type="NCBI Taxonomy" id="1608942"/>
    <lineage>
        <taxon>Bacteria</taxon>
        <taxon>Pseudomonadati</taxon>
        <taxon>Pseudomonadota</taxon>
        <taxon>Alphaproteobacteria</taxon>
        <taxon>Acetobacterales</taxon>
        <taxon>Roseomonadaceae</taxon>
        <taxon>Roseomonas</taxon>
    </lineage>
</organism>
<dbReference type="InterPro" id="IPR001789">
    <property type="entry name" value="Sig_transdc_resp-reg_receiver"/>
</dbReference>
<protein>
    <recommendedName>
        <fullName evidence="2">histidine kinase</fullName>
        <ecNumber evidence="2">2.7.13.3</ecNumber>
    </recommendedName>
</protein>
<dbReference type="PROSITE" id="PS50110">
    <property type="entry name" value="RESPONSE_REGULATORY"/>
    <property type="match status" value="1"/>
</dbReference>
<evidence type="ECO:0000259" key="14">
    <source>
        <dbReference type="PROSITE" id="PS50046"/>
    </source>
</evidence>
<dbReference type="GO" id="GO:0009584">
    <property type="term" value="P:detection of visible light"/>
    <property type="evidence" value="ECO:0007669"/>
    <property type="project" value="InterPro"/>
</dbReference>
<evidence type="ECO:0000256" key="3">
    <source>
        <dbReference type="ARBA" id="ARBA00022543"/>
    </source>
</evidence>
<evidence type="ECO:0000256" key="6">
    <source>
        <dbReference type="ARBA" id="ARBA00022679"/>
    </source>
</evidence>
<feature type="domain" description="Phytochrome chromophore attachment site" evidence="14">
    <location>
        <begin position="150"/>
        <end position="307"/>
    </location>
</feature>
<keyword evidence="4 12" id="KW-0597">Phosphoprotein</keyword>
<evidence type="ECO:0000256" key="7">
    <source>
        <dbReference type="ARBA" id="ARBA00022741"/>
    </source>
</evidence>
<dbReference type="Pfam" id="PF01590">
    <property type="entry name" value="GAF"/>
    <property type="match status" value="1"/>
</dbReference>
<dbReference type="SUPFAM" id="SSF55874">
    <property type="entry name" value="ATPase domain of HSP90 chaperone/DNA topoisomerase II/histidine kinase"/>
    <property type="match status" value="1"/>
</dbReference>
<dbReference type="Pfam" id="PF00072">
    <property type="entry name" value="Response_reg"/>
    <property type="match status" value="1"/>
</dbReference>
<dbReference type="Pfam" id="PF08446">
    <property type="entry name" value="PAS_2"/>
    <property type="match status" value="1"/>
</dbReference>
<dbReference type="InterPro" id="IPR016132">
    <property type="entry name" value="Phyto_chromo_attachment"/>
</dbReference>
<evidence type="ECO:0000313" key="16">
    <source>
        <dbReference type="EMBL" id="KAA2213132.1"/>
    </source>
</evidence>
<feature type="region of interest" description="Disordered" evidence="13">
    <location>
        <begin position="719"/>
        <end position="739"/>
    </location>
</feature>
<keyword evidence="10" id="KW-0157">Chromophore</keyword>
<dbReference type="RefSeq" id="WP_149812245.1">
    <property type="nucleotide sequence ID" value="NZ_VUKA01000004.1"/>
</dbReference>
<dbReference type="Proteomes" id="UP000322110">
    <property type="component" value="Unassembled WGS sequence"/>
</dbReference>
<dbReference type="SUPFAM" id="SSF52172">
    <property type="entry name" value="CheY-like"/>
    <property type="match status" value="1"/>
</dbReference>
<dbReference type="Gene3D" id="3.30.565.10">
    <property type="entry name" value="Histidine kinase-like ATPase, C-terminal domain"/>
    <property type="match status" value="1"/>
</dbReference>
<name>A0A5B2TF61_9PROT</name>
<dbReference type="InterPro" id="IPR013515">
    <property type="entry name" value="Phytochrome_cen-reg"/>
</dbReference>
<dbReference type="PANTHER" id="PTHR41523">
    <property type="entry name" value="TWO-COMPONENT SYSTEM SENSOR PROTEIN"/>
    <property type="match status" value="1"/>
</dbReference>
<feature type="modified residue" description="4-aspartylphosphate" evidence="12">
    <location>
        <position position="797"/>
    </location>
</feature>